<name>A0A1Y1ZKR4_9PLEO</name>
<comment type="caution">
    <text evidence="2">The sequence shown here is derived from an EMBL/GenBank/DDBJ whole genome shotgun (WGS) entry which is preliminary data.</text>
</comment>
<sequence>MVASFLFGITFALSQHVLYSRLHHKVPDDLDKRIRLVLYGRALAYCSKITFGGCIILCYRQRIWRTFREYALSVWAIDRLFLATEDLSIFLHWETWGKATLPTIMALVIWLIPIATIIFSPGALTFGLFVEEEVTTLKVPTLNFTAESYKDFRVPVEKNGIKKKSLIFVNTTDPTAKEEGWFDYFDKPASDLERVSLMSAFSLKNQSLNRADARYESCGGDFNCTYTISFNGPGYKCEEVAHGIDDDVKLAKLGAPFNTSYLAPVGRLAYFAMVNIGEYARPQTGVGRQGVPINITDDLGVFKTEPILWIGYSMNTTDPPDSRFADTWTSKYDPYVFSCVHHETTYTVQYDYIGPYFNTSVEYEFKEPIIDTTYARFDDGVVNYDEFVPASAFVSPRENITHYKKTAAYHAVGASLRKFLEGKIEVEPPIPGPTYARPYSDITKTRLVKGNSFPVANLHVELQKFYADMILSLFSAPNLLVVAEQGGVVANTTRYKATFIYTPAKLWACYAPVIFFTFIFLLIGLWTVWQDGTTFSVGFSRIMVTTRNSTLDDISRGACLGNDPFPMELMNTRLKFGVLNDGNEAEYMGSDGLQGPGHCAFGVPAELTPIKRGVPYAGLQLPKARRKEKTE</sequence>
<dbReference type="STRING" id="1231657.A0A1Y1ZKR4"/>
<evidence type="ECO:0000256" key="1">
    <source>
        <dbReference type="SAM" id="Phobius"/>
    </source>
</evidence>
<feature type="transmembrane region" description="Helical" evidence="1">
    <location>
        <begin position="38"/>
        <end position="59"/>
    </location>
</feature>
<dbReference type="AlphaFoldDB" id="A0A1Y1ZKR4"/>
<keyword evidence="1" id="KW-0472">Membrane</keyword>
<reference evidence="2 3" key="1">
    <citation type="submission" date="2016-07" db="EMBL/GenBank/DDBJ databases">
        <title>Pervasive Adenine N6-methylation of Active Genes in Fungi.</title>
        <authorList>
            <consortium name="DOE Joint Genome Institute"/>
            <person name="Mondo S.J."/>
            <person name="Dannebaum R.O."/>
            <person name="Kuo R.C."/>
            <person name="Labutti K."/>
            <person name="Haridas S."/>
            <person name="Kuo A."/>
            <person name="Salamov A."/>
            <person name="Ahrendt S.R."/>
            <person name="Lipzen A."/>
            <person name="Sullivan W."/>
            <person name="Andreopoulos W.B."/>
            <person name="Clum A."/>
            <person name="Lindquist E."/>
            <person name="Daum C."/>
            <person name="Ramamoorthy G.K."/>
            <person name="Gryganskyi A."/>
            <person name="Culley D."/>
            <person name="Magnuson J.K."/>
            <person name="James T.Y."/>
            <person name="O'Malley M.A."/>
            <person name="Stajich J.E."/>
            <person name="Spatafora J.W."/>
            <person name="Visel A."/>
            <person name="Grigoriev I.V."/>
        </authorList>
    </citation>
    <scope>NUCLEOTIDE SEQUENCE [LARGE SCALE GENOMIC DNA]</scope>
    <source>
        <strain evidence="2 3">CBS 115471</strain>
    </source>
</reference>
<organism evidence="2 3">
    <name type="scientific">Clohesyomyces aquaticus</name>
    <dbReference type="NCBI Taxonomy" id="1231657"/>
    <lineage>
        <taxon>Eukaryota</taxon>
        <taxon>Fungi</taxon>
        <taxon>Dikarya</taxon>
        <taxon>Ascomycota</taxon>
        <taxon>Pezizomycotina</taxon>
        <taxon>Dothideomycetes</taxon>
        <taxon>Pleosporomycetidae</taxon>
        <taxon>Pleosporales</taxon>
        <taxon>Lindgomycetaceae</taxon>
        <taxon>Clohesyomyces</taxon>
    </lineage>
</organism>
<proteinExistence type="predicted"/>
<dbReference type="OrthoDB" id="5340195at2759"/>
<keyword evidence="1" id="KW-0812">Transmembrane</keyword>
<keyword evidence="3" id="KW-1185">Reference proteome</keyword>
<dbReference type="Proteomes" id="UP000193144">
    <property type="component" value="Unassembled WGS sequence"/>
</dbReference>
<gene>
    <name evidence="2" type="ORF">BCR34DRAFT_485130</name>
</gene>
<feature type="transmembrane region" description="Helical" evidence="1">
    <location>
        <begin position="105"/>
        <end position="130"/>
    </location>
</feature>
<dbReference type="PANTHER" id="PTHR35041:SF3">
    <property type="entry name" value="FORMYLMETHIONINE DEFORMYLASE-LIKE PROTEIN"/>
    <property type="match status" value="1"/>
</dbReference>
<evidence type="ECO:0000313" key="2">
    <source>
        <dbReference type="EMBL" id="ORY10789.1"/>
    </source>
</evidence>
<keyword evidence="1" id="KW-1133">Transmembrane helix</keyword>
<protein>
    <submittedName>
        <fullName evidence="2">Uncharacterized protein</fullName>
    </submittedName>
</protein>
<feature type="transmembrane region" description="Helical" evidence="1">
    <location>
        <begin position="506"/>
        <end position="529"/>
    </location>
</feature>
<evidence type="ECO:0000313" key="3">
    <source>
        <dbReference type="Proteomes" id="UP000193144"/>
    </source>
</evidence>
<dbReference type="EMBL" id="MCFA01000068">
    <property type="protein sequence ID" value="ORY10789.1"/>
    <property type="molecule type" value="Genomic_DNA"/>
</dbReference>
<dbReference type="PANTHER" id="PTHR35041">
    <property type="entry name" value="MEDIATOR OF RNA POLYMERASE II TRANSCRIPTION SUBUNIT 1"/>
    <property type="match status" value="1"/>
</dbReference>
<accession>A0A1Y1ZKR4</accession>